<reference evidence="1 2" key="1">
    <citation type="journal article" date="2013" name="PLoS Genet.">
        <title>The genome and development-dependent transcriptomes of Pyronema confluens: a window into fungal evolution.</title>
        <authorList>
            <person name="Traeger S."/>
            <person name="Altegoer F."/>
            <person name="Freitag M."/>
            <person name="Gabaldon T."/>
            <person name="Kempken F."/>
            <person name="Kumar A."/>
            <person name="Marcet-Houben M."/>
            <person name="Poggeler S."/>
            <person name="Stajich J.E."/>
            <person name="Nowrousian M."/>
        </authorList>
    </citation>
    <scope>NUCLEOTIDE SEQUENCE [LARGE SCALE GENOMIC DNA]</scope>
    <source>
        <strain evidence="2">CBS 100304</strain>
        <tissue evidence="1">Vegetative mycelium</tissue>
    </source>
</reference>
<protein>
    <submittedName>
        <fullName evidence="1">Uncharacterized protein</fullName>
    </submittedName>
</protein>
<accession>U4LSU9</accession>
<evidence type="ECO:0000313" key="2">
    <source>
        <dbReference type="Proteomes" id="UP000018144"/>
    </source>
</evidence>
<name>U4LSU9_PYROM</name>
<dbReference type="EMBL" id="HF935878">
    <property type="protein sequence ID" value="CCX32460.1"/>
    <property type="molecule type" value="Genomic_DNA"/>
</dbReference>
<sequence length="85" mass="9994">MLVSRDSRYLWHMYVPRLYFLGVGEKVEYSFRVSKLNLHKSTETLIYVGRPILKLSPWTIVQLILLPGTLQLVSRYFISMFCPSP</sequence>
<dbReference type="AlphaFoldDB" id="U4LSU9"/>
<dbReference type="Proteomes" id="UP000018144">
    <property type="component" value="Unassembled WGS sequence"/>
</dbReference>
<keyword evidence="2" id="KW-1185">Reference proteome</keyword>
<proteinExistence type="predicted"/>
<organism evidence="1 2">
    <name type="scientific">Pyronema omphalodes (strain CBS 100304)</name>
    <name type="common">Pyronema confluens</name>
    <dbReference type="NCBI Taxonomy" id="1076935"/>
    <lineage>
        <taxon>Eukaryota</taxon>
        <taxon>Fungi</taxon>
        <taxon>Dikarya</taxon>
        <taxon>Ascomycota</taxon>
        <taxon>Pezizomycotina</taxon>
        <taxon>Pezizomycetes</taxon>
        <taxon>Pezizales</taxon>
        <taxon>Pyronemataceae</taxon>
        <taxon>Pyronema</taxon>
    </lineage>
</organism>
<gene>
    <name evidence="1" type="ORF">PCON_13223</name>
</gene>
<evidence type="ECO:0000313" key="1">
    <source>
        <dbReference type="EMBL" id="CCX32460.1"/>
    </source>
</evidence>